<dbReference type="AlphaFoldDB" id="A0A9N8VYM4"/>
<evidence type="ECO:0000313" key="2">
    <source>
        <dbReference type="Proteomes" id="UP000789396"/>
    </source>
</evidence>
<reference evidence="1" key="1">
    <citation type="submission" date="2021-06" db="EMBL/GenBank/DDBJ databases">
        <authorList>
            <person name="Kallberg Y."/>
            <person name="Tangrot J."/>
            <person name="Rosling A."/>
        </authorList>
    </citation>
    <scope>NUCLEOTIDE SEQUENCE</scope>
    <source>
        <strain evidence="1">IN212</strain>
    </source>
</reference>
<sequence length="55" mass="6299">MPEFLQDIQHSRISNTSIKTLQAEVSYKKSSLKQECKTFIKQLASEKSKELLTIA</sequence>
<name>A0A9N8VYM4_9GLOM</name>
<keyword evidence="2" id="KW-1185">Reference proteome</keyword>
<dbReference type="EMBL" id="CAJVPZ010000610">
    <property type="protein sequence ID" value="CAG8470965.1"/>
    <property type="molecule type" value="Genomic_DNA"/>
</dbReference>
<accession>A0A9N8VYM4</accession>
<evidence type="ECO:0000313" key="1">
    <source>
        <dbReference type="EMBL" id="CAG8470965.1"/>
    </source>
</evidence>
<organism evidence="1 2">
    <name type="scientific">Racocetra fulgida</name>
    <dbReference type="NCBI Taxonomy" id="60492"/>
    <lineage>
        <taxon>Eukaryota</taxon>
        <taxon>Fungi</taxon>
        <taxon>Fungi incertae sedis</taxon>
        <taxon>Mucoromycota</taxon>
        <taxon>Glomeromycotina</taxon>
        <taxon>Glomeromycetes</taxon>
        <taxon>Diversisporales</taxon>
        <taxon>Gigasporaceae</taxon>
        <taxon>Racocetra</taxon>
    </lineage>
</organism>
<gene>
    <name evidence="1" type="ORF">RFULGI_LOCUS1115</name>
</gene>
<protein>
    <submittedName>
        <fullName evidence="1">2492_t:CDS:1</fullName>
    </submittedName>
</protein>
<proteinExistence type="predicted"/>
<comment type="caution">
    <text evidence="1">The sequence shown here is derived from an EMBL/GenBank/DDBJ whole genome shotgun (WGS) entry which is preliminary data.</text>
</comment>
<dbReference type="Proteomes" id="UP000789396">
    <property type="component" value="Unassembled WGS sequence"/>
</dbReference>